<dbReference type="PATRIC" id="fig|1160719.4.peg.1458"/>
<evidence type="ECO:0008006" key="6">
    <source>
        <dbReference type="Google" id="ProtNLM"/>
    </source>
</evidence>
<reference evidence="3 5" key="2">
    <citation type="submission" date="2014-05" db="EMBL/GenBank/DDBJ databases">
        <authorList>
            <person name="Jahns A.C."/>
            <person name="Eilers H."/>
            <person name="Alexeyev O.A."/>
        </authorList>
    </citation>
    <scope>NUCLEOTIDE SEQUENCE [LARGE SCALE GENOMIC DNA]</scope>
    <source>
        <strain evidence="3 5">DSM 20700</strain>
    </source>
</reference>
<feature type="transmembrane region" description="Helical" evidence="1">
    <location>
        <begin position="30"/>
        <end position="54"/>
    </location>
</feature>
<evidence type="ECO:0000313" key="3">
    <source>
        <dbReference type="EMBL" id="OCT41807.1"/>
    </source>
</evidence>
<comment type="caution">
    <text evidence="2">The sequence shown here is derived from an EMBL/GenBank/DDBJ whole genome shotgun (WGS) entry which is preliminary data.</text>
</comment>
<reference evidence="2 4" key="1">
    <citation type="journal article" date="2013" name="BMC Genomics">
        <title>Comparative genomics reveals distinct host-interacting traits of three major human-associated propionibacteria.</title>
        <authorList>
            <person name="Mak T.N."/>
            <person name="Schmid M."/>
            <person name="Brzuszkiewicz E."/>
            <person name="Zeng G."/>
            <person name="Meyer R."/>
            <person name="Sfanos K.S."/>
            <person name="Brinkmann V."/>
            <person name="Meyer T.F."/>
            <person name="Bruggemann H."/>
        </authorList>
    </citation>
    <scope>NUCLEOTIDE SEQUENCE [LARGE SCALE GENOMIC DNA]</scope>
    <source>
        <strain evidence="2 4">DSM 20700</strain>
    </source>
</reference>
<evidence type="ECO:0000313" key="2">
    <source>
        <dbReference type="EMBL" id="ERF55699.1"/>
    </source>
</evidence>
<dbReference type="RefSeq" id="WP_021104550.1">
    <property type="nucleotide sequence ID" value="NZ_AOSS01000289.1"/>
</dbReference>
<feature type="transmembrane region" description="Helical" evidence="1">
    <location>
        <begin position="262"/>
        <end position="290"/>
    </location>
</feature>
<evidence type="ECO:0000313" key="4">
    <source>
        <dbReference type="Proteomes" id="UP000016307"/>
    </source>
</evidence>
<protein>
    <recommendedName>
        <fullName evidence="6">Polysaccharide biosynthesis protein</fullName>
    </recommendedName>
</protein>
<feature type="transmembrane region" description="Helical" evidence="1">
    <location>
        <begin position="357"/>
        <end position="379"/>
    </location>
</feature>
<feature type="transmembrane region" description="Helical" evidence="1">
    <location>
        <begin position="228"/>
        <end position="250"/>
    </location>
</feature>
<accession>U1GFL3</accession>
<evidence type="ECO:0000313" key="5">
    <source>
        <dbReference type="Proteomes" id="UP000094467"/>
    </source>
</evidence>
<feature type="transmembrane region" description="Helical" evidence="1">
    <location>
        <begin position="66"/>
        <end position="86"/>
    </location>
</feature>
<organism evidence="2 4">
    <name type="scientific">Cutibacterium granulosum DSM 20700</name>
    <dbReference type="NCBI Taxonomy" id="1160719"/>
    <lineage>
        <taxon>Bacteria</taxon>
        <taxon>Bacillati</taxon>
        <taxon>Actinomycetota</taxon>
        <taxon>Actinomycetes</taxon>
        <taxon>Propionibacteriales</taxon>
        <taxon>Propionibacteriaceae</taxon>
        <taxon>Cutibacterium</taxon>
    </lineage>
</organism>
<proteinExistence type="predicted"/>
<keyword evidence="4" id="KW-1185">Reference proteome</keyword>
<dbReference type="Proteomes" id="UP000016307">
    <property type="component" value="Unassembled WGS sequence"/>
</dbReference>
<dbReference type="OrthoDB" id="4922460at2"/>
<feature type="transmembrane region" description="Helical" evidence="1">
    <location>
        <begin position="296"/>
        <end position="320"/>
    </location>
</feature>
<gene>
    <name evidence="2" type="ORF">H641_07737</name>
    <name evidence="3" type="ORF">L860_14460</name>
</gene>
<keyword evidence="1" id="KW-1133">Transmembrane helix</keyword>
<sequence length="387" mass="40399">MSAPTSTTPETGSAGHSSIRTKVMSLVSKLASIASAGMAAVIPIGILSGAGYLYDSVSVGQLAVRLAMTAYVAQVTGAALVEAPLFGKSGHRPQLPTLLYLVGFVGCAVWALGAGHLAVTTVGLFLMLPSLECARAAAVLQGGWQRELVVGTVLFVSVVLVLVCKSTVALHVGVAIAVAIAIAIRMPGRWTGFQPVRGAQWWVVAETAIIGLVQPVALKLAYHGLGPSAATGLKFVMTIANVISPILYYLRLRLLDRHSRADIMLSTVLIVASSGAILIMQICGILRLALGPGWDTVTMLMLVVAMIWKFVTVVSTIPFTTLRRLGRGATVLVLRSLTTAAYIGGVLAALAARPTTTGVLCAFVLAEAASCVLFEIACVRAKREEGR</sequence>
<evidence type="ECO:0000256" key="1">
    <source>
        <dbReference type="SAM" id="Phobius"/>
    </source>
</evidence>
<keyword evidence="1" id="KW-0472">Membrane</keyword>
<dbReference type="EMBL" id="AOSS01000289">
    <property type="protein sequence ID" value="ERF55699.1"/>
    <property type="molecule type" value="Genomic_DNA"/>
</dbReference>
<dbReference type="EMBL" id="JNBU01000086">
    <property type="protein sequence ID" value="OCT41807.1"/>
    <property type="molecule type" value="Genomic_DNA"/>
</dbReference>
<keyword evidence="1" id="KW-0812">Transmembrane</keyword>
<feature type="transmembrane region" description="Helical" evidence="1">
    <location>
        <begin position="98"/>
        <end position="128"/>
    </location>
</feature>
<dbReference type="AlphaFoldDB" id="U1GFL3"/>
<feature type="transmembrane region" description="Helical" evidence="1">
    <location>
        <begin position="332"/>
        <end position="351"/>
    </location>
</feature>
<feature type="transmembrane region" description="Helical" evidence="1">
    <location>
        <begin position="201"/>
        <end position="222"/>
    </location>
</feature>
<name>U1GFL3_9ACTN</name>
<feature type="transmembrane region" description="Helical" evidence="1">
    <location>
        <begin position="148"/>
        <end position="181"/>
    </location>
</feature>